<comment type="caution">
    <text evidence="1">The sequence shown here is derived from an EMBL/GenBank/DDBJ whole genome shotgun (WGS) entry which is preliminary data.</text>
</comment>
<protein>
    <submittedName>
        <fullName evidence="1">Uncharacterized protein</fullName>
    </submittedName>
</protein>
<evidence type="ECO:0000313" key="2">
    <source>
        <dbReference type="Proteomes" id="UP000004095"/>
    </source>
</evidence>
<proteinExistence type="predicted"/>
<dbReference type="AlphaFoldDB" id="A1ZYG3"/>
<keyword evidence="2" id="KW-1185">Reference proteome</keyword>
<gene>
    <name evidence="1" type="ORF">M23134_06950</name>
</gene>
<organism evidence="1 2">
    <name type="scientific">Microscilla marina ATCC 23134</name>
    <dbReference type="NCBI Taxonomy" id="313606"/>
    <lineage>
        <taxon>Bacteria</taxon>
        <taxon>Pseudomonadati</taxon>
        <taxon>Bacteroidota</taxon>
        <taxon>Cytophagia</taxon>
        <taxon>Cytophagales</taxon>
        <taxon>Microscillaceae</taxon>
        <taxon>Microscilla</taxon>
    </lineage>
</organism>
<reference evidence="1 2" key="1">
    <citation type="submission" date="2007-01" db="EMBL/GenBank/DDBJ databases">
        <authorList>
            <person name="Haygood M."/>
            <person name="Podell S."/>
            <person name="Anderson C."/>
            <person name="Hopkinson B."/>
            <person name="Roe K."/>
            <person name="Barbeau K."/>
            <person name="Gaasterland T."/>
            <person name="Ferriera S."/>
            <person name="Johnson J."/>
            <person name="Kravitz S."/>
            <person name="Beeson K."/>
            <person name="Sutton G."/>
            <person name="Rogers Y.-H."/>
            <person name="Friedman R."/>
            <person name="Frazier M."/>
            <person name="Venter J.C."/>
        </authorList>
    </citation>
    <scope>NUCLEOTIDE SEQUENCE [LARGE SCALE GENOMIC DNA]</scope>
    <source>
        <strain evidence="1 2">ATCC 23134</strain>
    </source>
</reference>
<dbReference type="EMBL" id="AAWS01000066">
    <property type="protein sequence ID" value="EAY24547.1"/>
    <property type="molecule type" value="Genomic_DNA"/>
</dbReference>
<sequence length="48" mass="5432">MPPNRRKFFNFRAITSCQLASIARYKGVTNKKGAYQAPTFKPIKNSLA</sequence>
<accession>A1ZYG3</accession>
<evidence type="ECO:0000313" key="1">
    <source>
        <dbReference type="EMBL" id="EAY24547.1"/>
    </source>
</evidence>
<name>A1ZYG3_MICM2</name>
<dbReference type="Proteomes" id="UP000004095">
    <property type="component" value="Unassembled WGS sequence"/>
</dbReference>